<accession>T0KLH4</accession>
<dbReference type="Pfam" id="PF08530">
    <property type="entry name" value="PepX_C"/>
    <property type="match status" value="1"/>
</dbReference>
<dbReference type="HOGENOM" id="CLU_291702_0_0_1"/>
<feature type="domain" description="Xaa-Pro dipeptidyl-peptidase C-terminal" evidence="3">
    <location>
        <begin position="315"/>
        <end position="542"/>
    </location>
</feature>
<evidence type="ECO:0000259" key="3">
    <source>
        <dbReference type="SMART" id="SM00939"/>
    </source>
</evidence>
<dbReference type="SUPFAM" id="SSF53474">
    <property type="entry name" value="alpha/beta-Hydrolases"/>
    <property type="match status" value="1"/>
</dbReference>
<dbReference type="STRING" id="1237896.T0KLH4"/>
<evidence type="ECO:0000256" key="1">
    <source>
        <dbReference type="ARBA" id="ARBA00022801"/>
    </source>
</evidence>
<evidence type="ECO:0000256" key="2">
    <source>
        <dbReference type="SAM" id="MobiDB-lite"/>
    </source>
</evidence>
<dbReference type="Gene3D" id="2.60.120.260">
    <property type="entry name" value="Galactose-binding domain-like"/>
    <property type="match status" value="1"/>
</dbReference>
<dbReference type="OrthoDB" id="416441at2759"/>
<name>T0KLH4_COLGC</name>
<dbReference type="eggNOG" id="ENOG502S6AZ">
    <property type="taxonomic scope" value="Eukaryota"/>
</dbReference>
<dbReference type="GO" id="GO:0008239">
    <property type="term" value="F:dipeptidyl-peptidase activity"/>
    <property type="evidence" value="ECO:0007669"/>
    <property type="project" value="InterPro"/>
</dbReference>
<dbReference type="AlphaFoldDB" id="T0KLH4"/>
<feature type="compositionally biased region" description="Low complexity" evidence="2">
    <location>
        <begin position="913"/>
        <end position="929"/>
    </location>
</feature>
<dbReference type="EMBL" id="AMYD01000729">
    <property type="protein sequence ID" value="EQB56447.1"/>
    <property type="molecule type" value="Genomic_DNA"/>
</dbReference>
<reference evidence="5" key="1">
    <citation type="journal article" date="2013" name="Mol. Plant Microbe Interact.">
        <title>Global aspects of pacC regulation of pathogenicity genes in Colletotrichum gloeosporioides as revealed by transcriptome analysis.</title>
        <authorList>
            <person name="Alkan N."/>
            <person name="Meng X."/>
            <person name="Friedlander G."/>
            <person name="Reuveni E."/>
            <person name="Sukno S."/>
            <person name="Sherman A."/>
            <person name="Thon M."/>
            <person name="Fluhr R."/>
            <person name="Prusky D."/>
        </authorList>
    </citation>
    <scope>NUCLEOTIDE SEQUENCE [LARGE SCALE GENOMIC DNA]</scope>
    <source>
        <strain evidence="5">Cg-14</strain>
    </source>
</reference>
<dbReference type="Gene3D" id="3.40.50.1820">
    <property type="entry name" value="alpha/beta hydrolase"/>
    <property type="match status" value="1"/>
</dbReference>
<keyword evidence="1" id="KW-0378">Hydrolase</keyword>
<proteinExistence type="predicted"/>
<gene>
    <name evidence="4" type="ORF">CGLO_03521</name>
</gene>
<sequence>MAAQAPLPRPLWAAVFDRAVGWSLGLPSETCGYTFESVKIPISDSIVLAADLYRPDGQDPAGTVLVRGPYGRGIFFGMLMARIWASRGYQVLFVSSRGTYGSTGAFDGGSSEAQDGQDVVAWMREQPWYTGTFATLGGSYLGFTQWALLTDPPPDMVAAIMTVAPHDFAERMWGTGAFSLQQHVQWSDSVANQETRGIWGTMQAFRNPNRLDPLLKNIPLEPALKRHFGEKAPWLFQQIKQPDLDHQVWAGQRHGRGLEKANIPIYLATGWYDIFFEQTMEQYKALSQRGCPVSLRIGPGGHMEAQGSETTRDTCRWLEAHLARKKTAQNVPAVKIYREGEAPEWLELPKWPPATSHKELFLAPEGKLDSLHSANGDTSSFTFDPSNPTPTVGGALLFGGGSVNDTELCARDDVVTFTSEPLAESLDIFGRPSVDLVHSSDNPFCDLFVRLSIVDSQGRSHNITERYRRIEASNEGKLIDLDLSDTAYRVPAGSKIRLVVAGACFPKYSMNLGSGEGFATGNVVRPARHTIHVGGDSDSCLDITYNILIIAAESLINKLLNASWEDDSDPYQLIEALKKYIPKVSKDTISVLINKFNKGTAEDHKTLHNALKHTQYLKGRILSQSSIASVTIRRTTDVVKQPVHNIISKTVLTAVANQKILRSDVILNSSCSNSIFNKQSHFITYKAKADLPPYEGANREYTQPEGINTVYFQTDYTVNSTIQILNLLPQANKGKLSPHEIIARELNLTTNHKPPHIKHLRTFRYTAYVHKKGPNRPTRSAKIEARAIKGLLVSYSSLRGHIYHVYIPNKKKVFRCQDIRFHKQPQKTVLPPIAKAPITNDSNYNVHFDNPNLLIHHPITSNVTNASKEPITNIKKQTSNNNSINPEPAHINYIISPPPEEVLHHQNITEDATTVTNSTTQTSSETNTQDDNNNNSFESALEDKEANHRDPAYATDTIKEATDITVTETAVQNRPRQATQKPARHYHQLAGVHEYRKKLFAATNIQVPDHTHHFALSAIAATALSKVLPNSIIIPKSYNNTKSSPQ</sequence>
<dbReference type="InterPro" id="IPR029058">
    <property type="entry name" value="AB_hydrolase_fold"/>
</dbReference>
<dbReference type="NCBIfam" id="TIGR00976">
    <property type="entry name" value="CocE_NonD"/>
    <property type="match status" value="1"/>
</dbReference>
<dbReference type="Pfam" id="PF25597">
    <property type="entry name" value="SH3_retrovirus"/>
    <property type="match status" value="1"/>
</dbReference>
<evidence type="ECO:0000313" key="5">
    <source>
        <dbReference type="Proteomes" id="UP000015530"/>
    </source>
</evidence>
<dbReference type="InterPro" id="IPR005674">
    <property type="entry name" value="CocE/Ser_esterase"/>
</dbReference>
<dbReference type="InterPro" id="IPR000383">
    <property type="entry name" value="Xaa-Pro-like_dom"/>
</dbReference>
<evidence type="ECO:0000313" key="4">
    <source>
        <dbReference type="EMBL" id="EQB56447.1"/>
    </source>
</evidence>
<dbReference type="SMART" id="SM00939">
    <property type="entry name" value="PepX_C"/>
    <property type="match status" value="1"/>
</dbReference>
<dbReference type="Pfam" id="PF02129">
    <property type="entry name" value="Peptidase_S15"/>
    <property type="match status" value="1"/>
</dbReference>
<organism evidence="4 5">
    <name type="scientific">Colletotrichum gloeosporioides (strain Cg-14)</name>
    <name type="common">Anthracnose fungus</name>
    <name type="synonym">Glomerella cingulata</name>
    <dbReference type="NCBI Taxonomy" id="1237896"/>
    <lineage>
        <taxon>Eukaryota</taxon>
        <taxon>Fungi</taxon>
        <taxon>Dikarya</taxon>
        <taxon>Ascomycota</taxon>
        <taxon>Pezizomycotina</taxon>
        <taxon>Sordariomycetes</taxon>
        <taxon>Hypocreomycetidae</taxon>
        <taxon>Glomerellales</taxon>
        <taxon>Glomerellaceae</taxon>
        <taxon>Colletotrichum</taxon>
        <taxon>Colletotrichum gloeosporioides species complex</taxon>
    </lineage>
</organism>
<dbReference type="SUPFAM" id="SSF49785">
    <property type="entry name" value="Galactose-binding domain-like"/>
    <property type="match status" value="1"/>
</dbReference>
<dbReference type="Gene3D" id="1.10.3020.10">
    <property type="entry name" value="alpha-amino acid ester hydrolase ( Helical cap domain)"/>
    <property type="match status" value="1"/>
</dbReference>
<dbReference type="InterPro" id="IPR057670">
    <property type="entry name" value="SH3_retrovirus"/>
</dbReference>
<feature type="region of interest" description="Disordered" evidence="2">
    <location>
        <begin position="910"/>
        <end position="937"/>
    </location>
</feature>
<dbReference type="InterPro" id="IPR008979">
    <property type="entry name" value="Galactose-bd-like_sf"/>
</dbReference>
<dbReference type="Proteomes" id="UP000015530">
    <property type="component" value="Unassembled WGS sequence"/>
</dbReference>
<dbReference type="InterPro" id="IPR013736">
    <property type="entry name" value="Xaa-Pro_dipept_C"/>
</dbReference>
<protein>
    <recommendedName>
        <fullName evidence="3">Xaa-Pro dipeptidyl-peptidase C-terminal domain-containing protein</fullName>
    </recommendedName>
</protein>
<comment type="caution">
    <text evidence="4">The sequence shown here is derived from an EMBL/GenBank/DDBJ whole genome shotgun (WGS) entry which is preliminary data.</text>
</comment>